<dbReference type="RefSeq" id="WP_003467187.1">
    <property type="nucleotide sequence ID" value="NZ_APML01000022.1"/>
</dbReference>
<accession>N4WVS8</accession>
<gene>
    <name evidence="1" type="ORF">J416_07107</name>
</gene>
<evidence type="ECO:0000313" key="2">
    <source>
        <dbReference type="Proteomes" id="UP000012283"/>
    </source>
</evidence>
<dbReference type="AlphaFoldDB" id="N4WVS8"/>
<evidence type="ECO:0000313" key="1">
    <source>
        <dbReference type="EMBL" id="ENH97191.1"/>
    </source>
</evidence>
<dbReference type="PATRIC" id="fig|1308866.3.peg.1434"/>
<proteinExistence type="predicted"/>
<protein>
    <submittedName>
        <fullName evidence="1">Alcohol dehydrogenase</fullName>
    </submittedName>
</protein>
<comment type="caution">
    <text evidence="1">The sequence shown here is derived from an EMBL/GenBank/DDBJ whole genome shotgun (WGS) entry which is preliminary data.</text>
</comment>
<reference evidence="1 2" key="1">
    <citation type="submission" date="2013-03" db="EMBL/GenBank/DDBJ databases">
        <title>Draft genome sequence of Gracibacillus halophilus YIM-C55.5, a moderately halophilic and thermophilic organism from the Xiaochaidamu salt lake.</title>
        <authorList>
            <person name="Sugumar T."/>
            <person name="Polireddy D.R."/>
            <person name="Antony A."/>
            <person name="Madhava Y.R."/>
            <person name="Sivakumar N."/>
        </authorList>
    </citation>
    <scope>NUCLEOTIDE SEQUENCE [LARGE SCALE GENOMIC DNA]</scope>
    <source>
        <strain evidence="1 2">YIM-C55.5</strain>
    </source>
</reference>
<name>N4WVS8_9BACI</name>
<dbReference type="EMBL" id="APML01000022">
    <property type="protein sequence ID" value="ENH97191.1"/>
    <property type="molecule type" value="Genomic_DNA"/>
</dbReference>
<keyword evidence="2" id="KW-1185">Reference proteome</keyword>
<organism evidence="1 2">
    <name type="scientific">Gracilibacillus halophilus YIM-C55.5</name>
    <dbReference type="NCBI Taxonomy" id="1308866"/>
    <lineage>
        <taxon>Bacteria</taxon>
        <taxon>Bacillati</taxon>
        <taxon>Bacillota</taxon>
        <taxon>Bacilli</taxon>
        <taxon>Bacillales</taxon>
        <taxon>Bacillaceae</taxon>
        <taxon>Gracilibacillus</taxon>
    </lineage>
</organism>
<dbReference type="Proteomes" id="UP000012283">
    <property type="component" value="Unassembled WGS sequence"/>
</dbReference>
<sequence>MKAYVLRSGTLSQEQMKEPVIHNNQVKIKMKSAGLNHRDLKIPERYTKEDPLILGSDGLV</sequence>
<dbReference type="SUPFAM" id="SSF50129">
    <property type="entry name" value="GroES-like"/>
    <property type="match status" value="1"/>
</dbReference>
<dbReference type="InterPro" id="IPR011032">
    <property type="entry name" value="GroES-like_sf"/>
</dbReference>
<dbReference type="Gene3D" id="3.90.180.10">
    <property type="entry name" value="Medium-chain alcohol dehydrogenases, catalytic domain"/>
    <property type="match status" value="1"/>
</dbReference>